<gene>
    <name evidence="3" type="ORF">EK386_05845</name>
</gene>
<dbReference type="RefSeq" id="WP_126658105.1">
    <property type="nucleotide sequence ID" value="NZ_RYYR01000006.1"/>
</dbReference>
<name>A0A3S0P552_9BACI</name>
<dbReference type="AlphaFoldDB" id="A0A3S0P552"/>
<protein>
    <submittedName>
        <fullName evidence="3">Uncharacterized protein</fullName>
    </submittedName>
</protein>
<evidence type="ECO:0000313" key="3">
    <source>
        <dbReference type="EMBL" id="RUL54686.1"/>
    </source>
</evidence>
<sequence length="213" mass="23660">MKKLLLFLSIVTALFLVGCSSLIPKEDTTPVVKEEQTSKTEETSKTNEGSSIGNNVGDTTKEESPPKAEPATSNNDEDLAQAFSDYLDEVVLLAPEEDRLIGLYDSVTGANYQNDEIMYYTLLDDIVPGYRQFVVDLEAIMPSHPDVRAIHETYIDAANIQYNAFVLMLSALEEQDRNTMAEANQGLDEARQLIRDWLYGIEDLSAKTGIALE</sequence>
<feature type="compositionally biased region" description="Basic and acidic residues" evidence="1">
    <location>
        <begin position="28"/>
        <end position="45"/>
    </location>
</feature>
<organism evidence="3 4">
    <name type="scientific">Lysinibacillus antri</name>
    <dbReference type="NCBI Taxonomy" id="2498145"/>
    <lineage>
        <taxon>Bacteria</taxon>
        <taxon>Bacillati</taxon>
        <taxon>Bacillota</taxon>
        <taxon>Bacilli</taxon>
        <taxon>Bacillales</taxon>
        <taxon>Bacillaceae</taxon>
        <taxon>Lysinibacillus</taxon>
    </lineage>
</organism>
<evidence type="ECO:0000256" key="2">
    <source>
        <dbReference type="SAM" id="SignalP"/>
    </source>
</evidence>
<dbReference type="PROSITE" id="PS51257">
    <property type="entry name" value="PROKAR_LIPOPROTEIN"/>
    <property type="match status" value="1"/>
</dbReference>
<feature type="signal peptide" evidence="2">
    <location>
        <begin position="1"/>
        <end position="18"/>
    </location>
</feature>
<proteinExistence type="predicted"/>
<evidence type="ECO:0000256" key="1">
    <source>
        <dbReference type="SAM" id="MobiDB-lite"/>
    </source>
</evidence>
<feature type="chain" id="PRO_5038699557" evidence="2">
    <location>
        <begin position="19"/>
        <end position="213"/>
    </location>
</feature>
<evidence type="ECO:0000313" key="4">
    <source>
        <dbReference type="Proteomes" id="UP000287910"/>
    </source>
</evidence>
<dbReference type="EMBL" id="RYYR01000006">
    <property type="protein sequence ID" value="RUL54686.1"/>
    <property type="molecule type" value="Genomic_DNA"/>
</dbReference>
<feature type="region of interest" description="Disordered" evidence="1">
    <location>
        <begin position="28"/>
        <end position="76"/>
    </location>
</feature>
<keyword evidence="4" id="KW-1185">Reference proteome</keyword>
<reference evidence="3 4" key="1">
    <citation type="submission" date="2018-12" db="EMBL/GenBank/DDBJ databases">
        <title>Lysinibacillus antri sp. nov., isolated from a cave soil.</title>
        <authorList>
            <person name="Narsing Rao M.P."/>
            <person name="Zhang H."/>
            <person name="Dong Z.-Y."/>
            <person name="Niu X.-K."/>
            <person name="Zhang K."/>
            <person name="Fang B.-Z."/>
            <person name="Kang Y.-Q."/>
            <person name="Xiao M."/>
            <person name="Li W.-J."/>
        </authorList>
    </citation>
    <scope>NUCLEOTIDE SEQUENCE [LARGE SCALE GENOMIC DNA]</scope>
    <source>
        <strain evidence="3 4">SYSU K30002</strain>
    </source>
</reference>
<comment type="caution">
    <text evidence="3">The sequence shown here is derived from an EMBL/GenBank/DDBJ whole genome shotgun (WGS) entry which is preliminary data.</text>
</comment>
<keyword evidence="2" id="KW-0732">Signal</keyword>
<dbReference type="Proteomes" id="UP000287910">
    <property type="component" value="Unassembled WGS sequence"/>
</dbReference>
<accession>A0A3S0P552</accession>